<keyword evidence="4" id="KW-1185">Reference proteome</keyword>
<proteinExistence type="predicted"/>
<dbReference type="InterPro" id="IPR042868">
    <property type="entry name" value="PHYHIP/PHYHIPL"/>
</dbReference>
<reference evidence="4" key="1">
    <citation type="submission" date="2010-08" db="EMBL/GenBank/DDBJ databases">
        <authorList>
            <consortium name="Caenorhabditis japonica Sequencing Consortium"/>
            <person name="Wilson R.K."/>
        </authorList>
    </citation>
    <scope>NUCLEOTIDE SEQUENCE [LARGE SCALE GENOMIC DNA]</scope>
    <source>
        <strain evidence="4">DF5081</strain>
    </source>
</reference>
<dbReference type="Proteomes" id="UP000005237">
    <property type="component" value="Unassembled WGS sequence"/>
</dbReference>
<dbReference type="GO" id="GO:0005737">
    <property type="term" value="C:cytoplasm"/>
    <property type="evidence" value="ECO:0007669"/>
    <property type="project" value="TreeGrafter"/>
</dbReference>
<evidence type="ECO:0000313" key="4">
    <source>
        <dbReference type="Proteomes" id="UP000005237"/>
    </source>
</evidence>
<dbReference type="PANTHER" id="PTHR15698">
    <property type="entry name" value="PROTEIN CBG15099"/>
    <property type="match status" value="1"/>
</dbReference>
<dbReference type="InterPro" id="IPR045545">
    <property type="entry name" value="PHYIP/PHIPL_C"/>
</dbReference>
<feature type="region of interest" description="Disordered" evidence="1">
    <location>
        <begin position="14"/>
        <end position="36"/>
    </location>
</feature>
<name>A0A8R1DR32_CAEJA</name>
<dbReference type="AlphaFoldDB" id="A0A8R1DR32"/>
<dbReference type="EnsemblMetazoa" id="CJA09585.1">
    <property type="protein sequence ID" value="CJA09585.1"/>
    <property type="gene ID" value="WBGene00128789"/>
</dbReference>
<dbReference type="Pfam" id="PF19281">
    <property type="entry name" value="PHYHIP_C"/>
    <property type="match status" value="1"/>
</dbReference>
<organism evidence="3 4">
    <name type="scientific">Caenorhabditis japonica</name>
    <dbReference type="NCBI Taxonomy" id="281687"/>
    <lineage>
        <taxon>Eukaryota</taxon>
        <taxon>Metazoa</taxon>
        <taxon>Ecdysozoa</taxon>
        <taxon>Nematoda</taxon>
        <taxon>Chromadorea</taxon>
        <taxon>Rhabditida</taxon>
        <taxon>Rhabditina</taxon>
        <taxon>Rhabditomorpha</taxon>
        <taxon>Rhabditoidea</taxon>
        <taxon>Rhabditidae</taxon>
        <taxon>Peloderinae</taxon>
        <taxon>Caenorhabditis</taxon>
    </lineage>
</organism>
<evidence type="ECO:0000259" key="2">
    <source>
        <dbReference type="Pfam" id="PF19281"/>
    </source>
</evidence>
<protein>
    <recommendedName>
        <fullName evidence="2">Phytanoyl-CoA hydroxylase-interacting protein-like C-terminal domain-containing protein</fullName>
    </recommendedName>
</protein>
<evidence type="ECO:0000256" key="1">
    <source>
        <dbReference type="SAM" id="MobiDB-lite"/>
    </source>
</evidence>
<dbReference type="OMA" id="QFSAIMA"/>
<evidence type="ECO:0000313" key="3">
    <source>
        <dbReference type="EnsemblMetazoa" id="CJA09585.1"/>
    </source>
</evidence>
<feature type="domain" description="Phytanoyl-CoA hydroxylase-interacting protein-like C-terminal" evidence="2">
    <location>
        <begin position="251"/>
        <end position="447"/>
    </location>
</feature>
<reference evidence="3" key="2">
    <citation type="submission" date="2022-06" db="UniProtKB">
        <authorList>
            <consortium name="EnsemblMetazoa"/>
        </authorList>
    </citation>
    <scope>IDENTIFICATION</scope>
    <source>
        <strain evidence="3">DF5081</strain>
    </source>
</reference>
<accession>A0A8R1DR32</accession>
<dbReference type="PANTHER" id="PTHR15698:SF4">
    <property type="entry name" value="PHYTANOYL-COA HYDROXYLASE-INTERACTING PROTEIN-LIKE C-TERMINAL DOMAIN-CONTAINING PROTEIN"/>
    <property type="match status" value="1"/>
</dbReference>
<sequence>MYYGDGWGRAEQESWRPYARNQPPGPMRGPSTSRAPNGWDSWIANPYFTRNAHAQTHMRNFERNRMHMFNTNSDAPAFRQRQKVHHHRPEPVMNEYARQILMDNAHVPGLRTGLQMRSMMQQNKLSREMMKKEPVNVKVNVKNLHVGVAVFSEKIELRWEELGAKKDVTYTVISEHLKTRNKSTTICSPPSCEIGVVAGETYKISLECHNSATKTLLANWSREIRAEFSYTELKRLFHKCYSFITRDGTSEPQMHEFFVVYRCKPKVYWDEIHHYGNDVMQKYIKDDNGQPGNLINGKINGLFFSARLLPDLTLPPCSPFGNVRMIISASILLNPECHNFYFADFYCNKNIHYVTVVICFVDSETDRYCRERLIKLNPLSNPFFKLVPPVERFGKCRFYINYSLWVELYYTEDIQLDIGQFSAIMATGAGTSRIGGLPNNKQCTLCNLYPTVRSKSLEVKSTSSEPTTTSIVLRGAESQDSDPDVVDTLLHLIDRVEEDELSTEKLTDKLDADLMTFVEMMNKTVSKAKTQSLSRIANNLNDFVASINKRRDALIEEINRLKDAE</sequence>